<feature type="compositionally biased region" description="Basic residues" evidence="1">
    <location>
        <begin position="125"/>
        <end position="141"/>
    </location>
</feature>
<organism evidence="2 3">
    <name type="scientific">Prauserella alba</name>
    <dbReference type="NCBI Taxonomy" id="176898"/>
    <lineage>
        <taxon>Bacteria</taxon>
        <taxon>Bacillati</taxon>
        <taxon>Actinomycetota</taxon>
        <taxon>Actinomycetes</taxon>
        <taxon>Pseudonocardiales</taxon>
        <taxon>Pseudonocardiaceae</taxon>
        <taxon>Prauserella</taxon>
    </lineage>
</organism>
<evidence type="ECO:0000256" key="1">
    <source>
        <dbReference type="SAM" id="MobiDB-lite"/>
    </source>
</evidence>
<protein>
    <submittedName>
        <fullName evidence="2">Uncharacterized protein</fullName>
    </submittedName>
</protein>
<reference evidence="3" key="1">
    <citation type="journal article" date="2019" name="Int. J. Syst. Evol. Microbiol.">
        <title>The Global Catalogue of Microorganisms (GCM) 10K type strain sequencing project: providing services to taxonomists for standard genome sequencing and annotation.</title>
        <authorList>
            <consortium name="The Broad Institute Genomics Platform"/>
            <consortium name="The Broad Institute Genome Sequencing Center for Infectious Disease"/>
            <person name="Wu L."/>
            <person name="Ma J."/>
        </authorList>
    </citation>
    <scope>NUCLEOTIDE SEQUENCE [LARGE SCALE GENOMIC DNA]</scope>
    <source>
        <strain evidence="3">JCM 13022</strain>
    </source>
</reference>
<dbReference type="Proteomes" id="UP001500467">
    <property type="component" value="Unassembled WGS sequence"/>
</dbReference>
<evidence type="ECO:0000313" key="3">
    <source>
        <dbReference type="Proteomes" id="UP001500467"/>
    </source>
</evidence>
<evidence type="ECO:0000313" key="2">
    <source>
        <dbReference type="EMBL" id="GAA1221403.1"/>
    </source>
</evidence>
<feature type="region of interest" description="Disordered" evidence="1">
    <location>
        <begin position="106"/>
        <end position="141"/>
    </location>
</feature>
<name>A0ABP4GDF7_9PSEU</name>
<keyword evidence="3" id="KW-1185">Reference proteome</keyword>
<gene>
    <name evidence="2" type="ORF">GCM10009675_50320</name>
</gene>
<sequence>MCVVRPAGLAVPVEIEPGGNTGVDRGGVGVRVLDRRGAALADLEVVVAERVGRRAALDVVELVQKQHVGPVALDDLGDLPRLLVVSGGQVAQQLALGGAVQRRVERREPHVVRTTPARTRGCCGRQRRHHQPGRRGHTGEP</sequence>
<dbReference type="EMBL" id="BAAALM010000022">
    <property type="protein sequence ID" value="GAA1221403.1"/>
    <property type="molecule type" value="Genomic_DNA"/>
</dbReference>
<comment type="caution">
    <text evidence="2">The sequence shown here is derived from an EMBL/GenBank/DDBJ whole genome shotgun (WGS) entry which is preliminary data.</text>
</comment>
<proteinExistence type="predicted"/>
<accession>A0ABP4GDF7</accession>